<evidence type="ECO:0000256" key="1">
    <source>
        <dbReference type="ARBA" id="ARBA00004651"/>
    </source>
</evidence>
<evidence type="ECO:0000256" key="6">
    <source>
        <dbReference type="ARBA" id="ARBA00022989"/>
    </source>
</evidence>
<dbReference type="PROSITE" id="PS50111">
    <property type="entry name" value="CHEMOTAXIS_TRANSDUC_2"/>
    <property type="match status" value="1"/>
</dbReference>
<evidence type="ECO:0000259" key="13">
    <source>
        <dbReference type="PROSITE" id="PS50885"/>
    </source>
</evidence>
<evidence type="ECO:0000256" key="9">
    <source>
        <dbReference type="ARBA" id="ARBA00029447"/>
    </source>
</evidence>
<keyword evidence="2" id="KW-1003">Cell membrane</keyword>
<dbReference type="Pfam" id="PF12729">
    <property type="entry name" value="4HB_MCP_1"/>
    <property type="match status" value="1"/>
</dbReference>
<dbReference type="Gene3D" id="1.10.287.950">
    <property type="entry name" value="Methyl-accepting chemotaxis protein"/>
    <property type="match status" value="1"/>
</dbReference>
<evidence type="ECO:0000256" key="5">
    <source>
        <dbReference type="ARBA" id="ARBA00022692"/>
    </source>
</evidence>
<evidence type="ECO:0000256" key="4">
    <source>
        <dbReference type="ARBA" id="ARBA00022500"/>
    </source>
</evidence>
<dbReference type="InterPro" id="IPR003660">
    <property type="entry name" value="HAMP_dom"/>
</dbReference>
<feature type="transmembrane region" description="Helical" evidence="11">
    <location>
        <begin position="12"/>
        <end position="31"/>
    </location>
</feature>
<feature type="domain" description="Methyl-accepting transducer" evidence="12">
    <location>
        <begin position="276"/>
        <end position="512"/>
    </location>
</feature>
<keyword evidence="8 10" id="KW-0807">Transducer</keyword>
<dbReference type="RefSeq" id="WP_094500021.1">
    <property type="nucleotide sequence ID" value="NZ_CAWNHI010000001.1"/>
</dbReference>
<comment type="subcellular location">
    <subcellularLocation>
        <location evidence="1">Cell membrane</location>
        <topology evidence="1">Multi-pass membrane protein</topology>
    </subcellularLocation>
</comment>
<dbReference type="PANTHER" id="PTHR32089:SF39">
    <property type="entry name" value="METHYL-ACCEPTING CHEMOTAXIS PROTEIN HLYB"/>
    <property type="match status" value="1"/>
</dbReference>
<dbReference type="Pfam" id="PF00015">
    <property type="entry name" value="MCPsignal"/>
    <property type="match status" value="1"/>
</dbReference>
<evidence type="ECO:0000256" key="2">
    <source>
        <dbReference type="ARBA" id="ARBA00022475"/>
    </source>
</evidence>
<dbReference type="GO" id="GO:0007165">
    <property type="term" value="P:signal transduction"/>
    <property type="evidence" value="ECO:0007669"/>
    <property type="project" value="UniProtKB-KW"/>
</dbReference>
<sequence>MFANRFTLQSRLIFAVLLPCVALIIVGMASFNSMSTIQRQAEQLYLNTAAPMRSMAEVASRIPRMRVGIDMMLLQETSLRDKKGVLTRVKETRAEDIPEMRQSVEHAVQSQVDPEQRKQVQQLLTDFEKMVSTQLNPMLAAFEKGDLDTARNIYRDQYALTYGELRKKANVILDSLLEQAKQQNINSQKSYAQGQNHMFIIIGIGVLISFVTSFFIVIGLKTRVASLQKSIALAAEHMALDARIDLGGQDELSKISDSFNDFIEKVHVAIKQVASSSYELANTANQVSARALLTKNNCTSQRDRTVQVATAIHELGATVGEIANNAAQAADVAKQATHQAENGTTVVEKAQVQIADLITELEQAAQVVGSLAGQVVNISSILETIRSISEQTNLLALNAAIEAARAGEQGRGFAVVADEVRNLASRSAASTEEIQRVINNLQEESKRAVGAMSQGREQGLLVVEQAENANSSLKQICVYIENISDQNIQVATATEEQSSVVSEINRTVEDINHLTMETTTVAEELTASSEHLKKVSKQLDNLVNNFKL</sequence>
<organism evidence="14 15">
    <name type="scientific">Vibrio qinghaiensis</name>
    <dbReference type="NCBI Taxonomy" id="2025808"/>
    <lineage>
        <taxon>Bacteria</taxon>
        <taxon>Pseudomonadati</taxon>
        <taxon>Pseudomonadota</taxon>
        <taxon>Gammaproteobacteria</taxon>
        <taxon>Vibrionales</taxon>
        <taxon>Vibrionaceae</taxon>
        <taxon>Vibrio</taxon>
    </lineage>
</organism>
<keyword evidence="5 11" id="KW-0812">Transmembrane</keyword>
<proteinExistence type="inferred from homology"/>
<evidence type="ECO:0000256" key="11">
    <source>
        <dbReference type="SAM" id="Phobius"/>
    </source>
</evidence>
<dbReference type="InterPro" id="IPR024478">
    <property type="entry name" value="HlyB_4HB_MCP"/>
</dbReference>
<protein>
    <submittedName>
        <fullName evidence="14">Methyl-accepting chemotaxis protein</fullName>
    </submittedName>
</protein>
<evidence type="ECO:0000256" key="3">
    <source>
        <dbReference type="ARBA" id="ARBA00022481"/>
    </source>
</evidence>
<dbReference type="InterPro" id="IPR004089">
    <property type="entry name" value="MCPsignal_dom"/>
</dbReference>
<dbReference type="Proteomes" id="UP000215148">
    <property type="component" value="Chromosome 1"/>
</dbReference>
<evidence type="ECO:0000256" key="10">
    <source>
        <dbReference type="PROSITE-ProRule" id="PRU00284"/>
    </source>
</evidence>
<dbReference type="AlphaFoldDB" id="A0A223MXF2"/>
<reference evidence="14 15" key="1">
    <citation type="submission" date="2017-08" db="EMBL/GenBank/DDBJ databases">
        <title>The Vibrio qinghaiensis sp.-Q67 is a luminous bacteria isolated firstly from Qinghai lake, Qinghai province, China, which has been proved to be very sensitive to detect environmental and food pollutants. Therefore, complete genome analysis of V. qinghaiensis sp.-Q67 highlights the potential application of this strain on detection of hazards in the contaminated environments.</title>
        <authorList>
            <person name="Gong L."/>
        </authorList>
    </citation>
    <scope>NUCLEOTIDE SEQUENCE [LARGE SCALE GENOMIC DNA]</scope>
    <source>
        <strain evidence="14 15">Q67</strain>
    </source>
</reference>
<keyword evidence="15" id="KW-1185">Reference proteome</keyword>
<feature type="domain" description="HAMP" evidence="13">
    <location>
        <begin position="240"/>
        <end position="271"/>
    </location>
</feature>
<dbReference type="CDD" id="cd11386">
    <property type="entry name" value="MCP_signal"/>
    <property type="match status" value="1"/>
</dbReference>
<evidence type="ECO:0000256" key="8">
    <source>
        <dbReference type="ARBA" id="ARBA00023224"/>
    </source>
</evidence>
<dbReference type="CDD" id="cd06225">
    <property type="entry name" value="HAMP"/>
    <property type="match status" value="1"/>
</dbReference>
<evidence type="ECO:0000256" key="7">
    <source>
        <dbReference type="ARBA" id="ARBA00023136"/>
    </source>
</evidence>
<evidence type="ECO:0000313" key="15">
    <source>
        <dbReference type="Proteomes" id="UP000215148"/>
    </source>
</evidence>
<accession>A0A223MXF2</accession>
<evidence type="ECO:0000259" key="12">
    <source>
        <dbReference type="PROSITE" id="PS50111"/>
    </source>
</evidence>
<name>A0A223MXF2_9VIBR</name>
<evidence type="ECO:0000313" key="14">
    <source>
        <dbReference type="EMBL" id="ASU22173.1"/>
    </source>
</evidence>
<keyword evidence="4" id="KW-0145">Chemotaxis</keyword>
<gene>
    <name evidence="14" type="ORF">CCZ37_06010</name>
</gene>
<keyword evidence="6 11" id="KW-1133">Transmembrane helix</keyword>
<dbReference type="GO" id="GO:0006935">
    <property type="term" value="P:chemotaxis"/>
    <property type="evidence" value="ECO:0007669"/>
    <property type="project" value="UniProtKB-KW"/>
</dbReference>
<dbReference type="FunFam" id="1.10.287.950:FF:000001">
    <property type="entry name" value="Methyl-accepting chemotaxis sensory transducer"/>
    <property type="match status" value="1"/>
</dbReference>
<dbReference type="SUPFAM" id="SSF58104">
    <property type="entry name" value="Methyl-accepting chemotaxis protein (MCP) signaling domain"/>
    <property type="match status" value="1"/>
</dbReference>
<dbReference type="EMBL" id="CP022741">
    <property type="protein sequence ID" value="ASU22173.1"/>
    <property type="molecule type" value="Genomic_DNA"/>
</dbReference>
<dbReference type="PROSITE" id="PS50885">
    <property type="entry name" value="HAMP"/>
    <property type="match status" value="1"/>
</dbReference>
<keyword evidence="3" id="KW-0488">Methylation</keyword>
<feature type="transmembrane region" description="Helical" evidence="11">
    <location>
        <begin position="198"/>
        <end position="220"/>
    </location>
</feature>
<keyword evidence="7 11" id="KW-0472">Membrane</keyword>
<dbReference type="PANTHER" id="PTHR32089">
    <property type="entry name" value="METHYL-ACCEPTING CHEMOTAXIS PROTEIN MCPB"/>
    <property type="match status" value="1"/>
</dbReference>
<comment type="similarity">
    <text evidence="9">Belongs to the methyl-accepting chemotaxis (MCP) protein family.</text>
</comment>
<dbReference type="KEGG" id="vqi:CCZ37_06010"/>
<dbReference type="GO" id="GO:0005886">
    <property type="term" value="C:plasma membrane"/>
    <property type="evidence" value="ECO:0007669"/>
    <property type="project" value="UniProtKB-SubCell"/>
</dbReference>
<dbReference type="SMART" id="SM00283">
    <property type="entry name" value="MA"/>
    <property type="match status" value="1"/>
</dbReference>